<name>A0A345UHH5_9BACT</name>
<evidence type="ECO:0000256" key="1">
    <source>
        <dbReference type="SAM" id="MobiDB-lite"/>
    </source>
</evidence>
<dbReference type="AlphaFoldDB" id="A0A345UHH5"/>
<feature type="transmembrane region" description="Helical" evidence="2">
    <location>
        <begin position="51"/>
        <end position="68"/>
    </location>
</feature>
<keyword evidence="2" id="KW-0812">Transmembrane</keyword>
<accession>A0A345UHH5</accession>
<feature type="compositionally biased region" description="Polar residues" evidence="1">
    <location>
        <begin position="171"/>
        <end position="182"/>
    </location>
</feature>
<feature type="transmembrane region" description="Helical" evidence="2">
    <location>
        <begin position="6"/>
        <end position="25"/>
    </location>
</feature>
<sequence length="182" mass="19404">MYLDEIIPFLLILSLLAIFLVNRILKHKERLAMLEKGIVFPDVPKGGKSYVWARLGFVAFGLFLGIFIEEHFMSAFTIWLGGSLAGLGLLVSYLVFPIETASDPIRIATQPVSPDEKLPFTGDTSAGTAPADSQSVSNPSAPVQEAPEQPAESPDAGKAAEAESDAPRSAQFGTPTGPTTKS</sequence>
<dbReference type="EMBL" id="CP027806">
    <property type="protein sequence ID" value="AXI99926.1"/>
    <property type="molecule type" value="Genomic_DNA"/>
</dbReference>
<keyword evidence="2" id="KW-1133">Transmembrane helix</keyword>
<evidence type="ECO:0000256" key="2">
    <source>
        <dbReference type="SAM" id="Phobius"/>
    </source>
</evidence>
<dbReference type="KEGG" id="cprv:CYPRO_0642"/>
<dbReference type="RefSeq" id="WP_114983250.1">
    <property type="nucleotide sequence ID" value="NZ_CP027806.1"/>
</dbReference>
<feature type="compositionally biased region" description="Polar residues" evidence="1">
    <location>
        <begin position="122"/>
        <end position="141"/>
    </location>
</feature>
<reference evidence="3 4" key="1">
    <citation type="submission" date="2018-03" db="EMBL/GenBank/DDBJ databases">
        <title>Phenotypic and genomic properties of Cyclonatronum proteinivorum gen. nov., sp. nov., a haloalkaliphilic bacteroidete from soda lakes possessing Na+-translocating rhodopsin.</title>
        <authorList>
            <person name="Toshchakov S.V."/>
            <person name="Korzhenkov A."/>
            <person name="Samarov N.I."/>
            <person name="Kublanov I.V."/>
            <person name="Muntyan M.S."/>
            <person name="Sorokin D.Y."/>
        </authorList>
    </citation>
    <scope>NUCLEOTIDE SEQUENCE [LARGE SCALE GENOMIC DNA]</scope>
    <source>
        <strain evidence="3 4">Omega</strain>
    </source>
</reference>
<evidence type="ECO:0000313" key="3">
    <source>
        <dbReference type="EMBL" id="AXI99926.1"/>
    </source>
</evidence>
<protein>
    <submittedName>
        <fullName evidence="3">Uncharacterized protein</fullName>
    </submittedName>
</protein>
<gene>
    <name evidence="3" type="ORF">CYPRO_0642</name>
</gene>
<dbReference type="Proteomes" id="UP000254808">
    <property type="component" value="Chromosome"/>
</dbReference>
<keyword evidence="2" id="KW-0472">Membrane</keyword>
<feature type="region of interest" description="Disordered" evidence="1">
    <location>
        <begin position="112"/>
        <end position="182"/>
    </location>
</feature>
<evidence type="ECO:0000313" key="4">
    <source>
        <dbReference type="Proteomes" id="UP000254808"/>
    </source>
</evidence>
<keyword evidence="4" id="KW-1185">Reference proteome</keyword>
<organism evidence="3 4">
    <name type="scientific">Cyclonatronum proteinivorum</name>
    <dbReference type="NCBI Taxonomy" id="1457365"/>
    <lineage>
        <taxon>Bacteria</taxon>
        <taxon>Pseudomonadati</taxon>
        <taxon>Balneolota</taxon>
        <taxon>Balneolia</taxon>
        <taxon>Balneolales</taxon>
        <taxon>Cyclonatronaceae</taxon>
        <taxon>Cyclonatronum</taxon>
    </lineage>
</organism>
<proteinExistence type="predicted"/>
<feature type="transmembrane region" description="Helical" evidence="2">
    <location>
        <begin position="74"/>
        <end position="96"/>
    </location>
</feature>